<comment type="caution">
    <text evidence="1">The sequence shown here is derived from an EMBL/GenBank/DDBJ whole genome shotgun (WGS) entry which is preliminary data.</text>
</comment>
<proteinExistence type="predicted"/>
<protein>
    <recommendedName>
        <fullName evidence="3">LAGLIDADG homing endonuclease</fullName>
    </recommendedName>
</protein>
<dbReference type="RefSeq" id="WP_413275309.1">
    <property type="nucleotide sequence ID" value="NZ_JBHFNQ010000271.1"/>
</dbReference>
<gene>
    <name evidence="1" type="ORF">ACE1CC_36390</name>
</gene>
<dbReference type="Proteomes" id="UP001576774">
    <property type="component" value="Unassembled WGS sequence"/>
</dbReference>
<keyword evidence="2" id="KW-1185">Reference proteome</keyword>
<reference evidence="1 2" key="1">
    <citation type="submission" date="2024-09" db="EMBL/GenBank/DDBJ databases">
        <title>Floridaenema gen nov. (Aerosakkonemataceae, Aerosakkonematales ord. nov., Cyanobacteria) from benthic tropical and subtropical fresh waters, with the description of four new species.</title>
        <authorList>
            <person name="Moretto J.A."/>
            <person name="Berthold D.E."/>
            <person name="Lefler F.W."/>
            <person name="Huang I.-S."/>
            <person name="Laughinghouse H. IV."/>
        </authorList>
    </citation>
    <scope>NUCLEOTIDE SEQUENCE [LARGE SCALE GENOMIC DNA]</scope>
    <source>
        <strain evidence="1 2">BLCC-F46</strain>
    </source>
</reference>
<organism evidence="1 2">
    <name type="scientific">Floridaenema aerugineum BLCC-F46</name>
    <dbReference type="NCBI Taxonomy" id="3153654"/>
    <lineage>
        <taxon>Bacteria</taxon>
        <taxon>Bacillati</taxon>
        <taxon>Cyanobacteriota</taxon>
        <taxon>Cyanophyceae</taxon>
        <taxon>Oscillatoriophycideae</taxon>
        <taxon>Aerosakkonematales</taxon>
        <taxon>Aerosakkonemataceae</taxon>
        <taxon>Floridanema</taxon>
        <taxon>Floridanema aerugineum</taxon>
    </lineage>
</organism>
<sequence length="144" mass="16610">MKFLFGAPQQALRYLDEAFKRCFKVPVTGQAKFKNKNVKDSFYLEGNIRISGNKIKIPKFGGVKCYEILPTVKLKNVTISKRADDWYISFKYELEPICLWRVGVIHELPLLNSSTIKDSMKQEENIEFTWFGPKGLAHGETFVV</sequence>
<accession>A0ABV4XJ46</accession>
<evidence type="ECO:0008006" key="3">
    <source>
        <dbReference type="Google" id="ProtNLM"/>
    </source>
</evidence>
<evidence type="ECO:0000313" key="2">
    <source>
        <dbReference type="Proteomes" id="UP001576774"/>
    </source>
</evidence>
<evidence type="ECO:0000313" key="1">
    <source>
        <dbReference type="EMBL" id="MFB2882357.1"/>
    </source>
</evidence>
<name>A0ABV4XJ46_9CYAN</name>
<dbReference type="EMBL" id="JBHFNQ010000271">
    <property type="protein sequence ID" value="MFB2882357.1"/>
    <property type="molecule type" value="Genomic_DNA"/>
</dbReference>